<dbReference type="EMBL" id="MU857683">
    <property type="protein sequence ID" value="KAK4246048.1"/>
    <property type="molecule type" value="Genomic_DNA"/>
</dbReference>
<dbReference type="InterPro" id="IPR036812">
    <property type="entry name" value="NAD(P)_OxRdtase_dom_sf"/>
</dbReference>
<reference evidence="3" key="2">
    <citation type="submission" date="2023-05" db="EMBL/GenBank/DDBJ databases">
        <authorList>
            <consortium name="Lawrence Berkeley National Laboratory"/>
            <person name="Steindorff A."/>
            <person name="Hensen N."/>
            <person name="Bonometti L."/>
            <person name="Westerberg I."/>
            <person name="Brannstrom I.O."/>
            <person name="Guillou S."/>
            <person name="Cros-Aarteil S."/>
            <person name="Calhoun S."/>
            <person name="Haridas S."/>
            <person name="Kuo A."/>
            <person name="Mondo S."/>
            <person name="Pangilinan J."/>
            <person name="Riley R."/>
            <person name="Labutti K."/>
            <person name="Andreopoulos B."/>
            <person name="Lipzen A."/>
            <person name="Chen C."/>
            <person name="Yanf M."/>
            <person name="Daum C."/>
            <person name="Ng V."/>
            <person name="Clum A."/>
            <person name="Ohm R."/>
            <person name="Martin F."/>
            <person name="Silar P."/>
            <person name="Natvig D."/>
            <person name="Lalanne C."/>
            <person name="Gautier V."/>
            <person name="Ament-Velasquez S.L."/>
            <person name="Kruys A."/>
            <person name="Hutchinson M.I."/>
            <person name="Powell A.J."/>
            <person name="Barry K."/>
            <person name="Miller A.N."/>
            <person name="Grigoriev I.V."/>
            <person name="Debuchy R."/>
            <person name="Gladieux P."/>
            <person name="Thoren M.H."/>
            <person name="Johannesson H."/>
        </authorList>
    </citation>
    <scope>NUCLEOTIDE SEQUENCE</scope>
    <source>
        <strain evidence="3">CBS 359.72</strain>
    </source>
</reference>
<evidence type="ECO:0000313" key="4">
    <source>
        <dbReference type="Proteomes" id="UP001303647"/>
    </source>
</evidence>
<dbReference type="Proteomes" id="UP001303647">
    <property type="component" value="Unassembled WGS sequence"/>
</dbReference>
<reference evidence="3" key="1">
    <citation type="journal article" date="2023" name="Mol. Phylogenet. Evol.">
        <title>Genome-scale phylogeny and comparative genomics of the fungal order Sordariales.</title>
        <authorList>
            <person name="Hensen N."/>
            <person name="Bonometti L."/>
            <person name="Westerberg I."/>
            <person name="Brannstrom I.O."/>
            <person name="Guillou S."/>
            <person name="Cros-Aarteil S."/>
            <person name="Calhoun S."/>
            <person name="Haridas S."/>
            <person name="Kuo A."/>
            <person name="Mondo S."/>
            <person name="Pangilinan J."/>
            <person name="Riley R."/>
            <person name="LaButti K."/>
            <person name="Andreopoulos B."/>
            <person name="Lipzen A."/>
            <person name="Chen C."/>
            <person name="Yan M."/>
            <person name="Daum C."/>
            <person name="Ng V."/>
            <person name="Clum A."/>
            <person name="Steindorff A."/>
            <person name="Ohm R.A."/>
            <person name="Martin F."/>
            <person name="Silar P."/>
            <person name="Natvig D.O."/>
            <person name="Lalanne C."/>
            <person name="Gautier V."/>
            <person name="Ament-Velasquez S.L."/>
            <person name="Kruys A."/>
            <person name="Hutchinson M.I."/>
            <person name="Powell A.J."/>
            <person name="Barry K."/>
            <person name="Miller A.N."/>
            <person name="Grigoriev I.V."/>
            <person name="Debuchy R."/>
            <person name="Gladieux P."/>
            <person name="Hiltunen Thoren M."/>
            <person name="Johannesson H."/>
        </authorList>
    </citation>
    <scope>NUCLEOTIDE SEQUENCE</scope>
    <source>
        <strain evidence="3">CBS 359.72</strain>
    </source>
</reference>
<keyword evidence="4" id="KW-1185">Reference proteome</keyword>
<dbReference type="GO" id="GO:0016491">
    <property type="term" value="F:oxidoreductase activity"/>
    <property type="evidence" value="ECO:0007669"/>
    <property type="project" value="UniProtKB-KW"/>
</dbReference>
<dbReference type="PANTHER" id="PTHR43625:SF40">
    <property type="entry name" value="ALDO-KETO REDUCTASE YAKC [NADP(+)]"/>
    <property type="match status" value="1"/>
</dbReference>
<protein>
    <submittedName>
        <fullName evidence="3">Aldo/keto reductase</fullName>
    </submittedName>
</protein>
<gene>
    <name evidence="3" type="ORF">C7999DRAFT_33528</name>
</gene>
<dbReference type="Pfam" id="PF00248">
    <property type="entry name" value="Aldo_ket_red"/>
    <property type="match status" value="1"/>
</dbReference>
<proteinExistence type="predicted"/>
<name>A0AAN7HLT6_9PEZI</name>
<dbReference type="AlphaFoldDB" id="A0AAN7HLT6"/>
<dbReference type="PANTHER" id="PTHR43625">
    <property type="entry name" value="AFLATOXIN B1 ALDEHYDE REDUCTASE"/>
    <property type="match status" value="1"/>
</dbReference>
<dbReference type="InterPro" id="IPR023210">
    <property type="entry name" value="NADP_OxRdtase_dom"/>
</dbReference>
<evidence type="ECO:0000313" key="3">
    <source>
        <dbReference type="EMBL" id="KAK4246048.1"/>
    </source>
</evidence>
<comment type="caution">
    <text evidence="3">The sequence shown here is derived from an EMBL/GenBank/DDBJ whole genome shotgun (WGS) entry which is preliminary data.</text>
</comment>
<dbReference type="Gene3D" id="3.20.20.100">
    <property type="entry name" value="NADP-dependent oxidoreductase domain"/>
    <property type="match status" value="1"/>
</dbReference>
<accession>A0AAN7HLT6</accession>
<dbReference type="InterPro" id="IPR050791">
    <property type="entry name" value="Aldo-Keto_reductase"/>
</dbReference>
<feature type="domain" description="NADP-dependent oxidoreductase" evidence="2">
    <location>
        <begin position="49"/>
        <end position="303"/>
    </location>
</feature>
<organism evidence="3 4">
    <name type="scientific">Corynascus novoguineensis</name>
    <dbReference type="NCBI Taxonomy" id="1126955"/>
    <lineage>
        <taxon>Eukaryota</taxon>
        <taxon>Fungi</taxon>
        <taxon>Dikarya</taxon>
        <taxon>Ascomycota</taxon>
        <taxon>Pezizomycotina</taxon>
        <taxon>Sordariomycetes</taxon>
        <taxon>Sordariomycetidae</taxon>
        <taxon>Sordariales</taxon>
        <taxon>Chaetomiaceae</taxon>
        <taxon>Corynascus</taxon>
    </lineage>
</organism>
<keyword evidence="1" id="KW-0560">Oxidoreductase</keyword>
<sequence>MTPPATLPTRKLGKDGPEITALGFGLMGLSIAYGSVGSDEDRLKVLDRAEDLVGKWFALHPERRADIFLASKFGLSFGVRDDGSRGIIINSSPEYCRAQCEKSLRRLGVESIDLYYIHRVDGKTPIEKTMAEMVKLKEEGKIKHIGISACSAATLRRAYAVAPVTAYQVEYSPWALDIEGAESGHMLAACRELGVSVFAYSPLGRGFMTGQIRSPDDFEPGDMRRTFPRFSPENFPKNLELVDRFRDLAAAKGCTPGQLTMAWLLAQGPDVIPIPGTKKIKYLEENIGALQVSVSAEEERTIRGWIQDVGIAGLRVAPGVLDEFNDTPPL</sequence>
<dbReference type="SUPFAM" id="SSF51430">
    <property type="entry name" value="NAD(P)-linked oxidoreductase"/>
    <property type="match status" value="1"/>
</dbReference>
<evidence type="ECO:0000259" key="2">
    <source>
        <dbReference type="Pfam" id="PF00248"/>
    </source>
</evidence>
<evidence type="ECO:0000256" key="1">
    <source>
        <dbReference type="ARBA" id="ARBA00023002"/>
    </source>
</evidence>
<dbReference type="GO" id="GO:0005737">
    <property type="term" value="C:cytoplasm"/>
    <property type="evidence" value="ECO:0007669"/>
    <property type="project" value="TreeGrafter"/>
</dbReference>